<keyword evidence="1 2" id="KW-0663">Pyridoxal phosphate</keyword>
<dbReference type="AlphaFoldDB" id="A0A498CA89"/>
<evidence type="ECO:0000259" key="5">
    <source>
        <dbReference type="Pfam" id="PF01168"/>
    </source>
</evidence>
<dbReference type="InterPro" id="IPR001608">
    <property type="entry name" value="Ala_racemase_N"/>
</dbReference>
<dbReference type="GO" id="GO:0030170">
    <property type="term" value="F:pyridoxal phosphate binding"/>
    <property type="evidence" value="ECO:0007669"/>
    <property type="project" value="UniProtKB-UniRule"/>
</dbReference>
<keyword evidence="7" id="KW-1185">Reference proteome</keyword>
<dbReference type="Gene3D" id="3.20.20.10">
    <property type="entry name" value="Alanine racemase"/>
    <property type="match status" value="1"/>
</dbReference>
<dbReference type="HAMAP" id="MF_02087">
    <property type="entry name" value="PLP_homeostasis"/>
    <property type="match status" value="1"/>
</dbReference>
<name>A0A498CA89_9GAMM</name>
<dbReference type="Pfam" id="PF01168">
    <property type="entry name" value="Ala_racemase_N"/>
    <property type="match status" value="1"/>
</dbReference>
<dbReference type="PANTHER" id="PTHR10146">
    <property type="entry name" value="PROLINE SYNTHETASE CO-TRANSCRIBED BACTERIAL HOMOLOG PROTEIN"/>
    <property type="match status" value="1"/>
</dbReference>
<dbReference type="RefSeq" id="WP_121441821.1">
    <property type="nucleotide sequence ID" value="NZ_RCDA01000001.1"/>
</dbReference>
<organism evidence="6 7">
    <name type="scientific">Alkalispirillum mobile</name>
    <dbReference type="NCBI Taxonomy" id="85925"/>
    <lineage>
        <taxon>Bacteria</taxon>
        <taxon>Pseudomonadati</taxon>
        <taxon>Pseudomonadota</taxon>
        <taxon>Gammaproteobacteria</taxon>
        <taxon>Chromatiales</taxon>
        <taxon>Ectothiorhodospiraceae</taxon>
        <taxon>Alkalispirillum</taxon>
    </lineage>
</organism>
<gene>
    <name evidence="6" type="ORF">DFR31_1342</name>
</gene>
<evidence type="ECO:0000256" key="1">
    <source>
        <dbReference type="ARBA" id="ARBA00022898"/>
    </source>
</evidence>
<dbReference type="CDD" id="cd06824">
    <property type="entry name" value="PLPDE_III_Yggs_like"/>
    <property type="match status" value="1"/>
</dbReference>
<comment type="cofactor">
    <cofactor evidence="3">
        <name>pyridoxal 5'-phosphate</name>
        <dbReference type="ChEBI" id="CHEBI:597326"/>
    </cofactor>
</comment>
<accession>A0A498CA89</accession>
<dbReference type="InterPro" id="IPR029066">
    <property type="entry name" value="PLP-binding_barrel"/>
</dbReference>
<dbReference type="InterPro" id="IPR011078">
    <property type="entry name" value="PyrdxlP_homeostasis"/>
</dbReference>
<dbReference type="OrthoDB" id="9804072at2"/>
<dbReference type="PANTHER" id="PTHR10146:SF14">
    <property type="entry name" value="PYRIDOXAL PHOSPHATE HOMEOSTASIS PROTEIN"/>
    <property type="match status" value="1"/>
</dbReference>
<evidence type="ECO:0000313" key="6">
    <source>
        <dbReference type="EMBL" id="RLK51406.1"/>
    </source>
</evidence>
<dbReference type="FunFam" id="3.20.20.10:FF:000018">
    <property type="entry name" value="Pyridoxal phosphate homeostasis protein"/>
    <property type="match status" value="1"/>
</dbReference>
<dbReference type="SUPFAM" id="SSF51419">
    <property type="entry name" value="PLP-binding barrel"/>
    <property type="match status" value="1"/>
</dbReference>
<protein>
    <recommendedName>
        <fullName evidence="2">Pyridoxal phosphate homeostasis protein</fullName>
        <shortName evidence="2">PLP homeostasis protein</shortName>
    </recommendedName>
</protein>
<evidence type="ECO:0000313" key="7">
    <source>
        <dbReference type="Proteomes" id="UP000275461"/>
    </source>
</evidence>
<dbReference type="PROSITE" id="PS01211">
    <property type="entry name" value="UPF0001"/>
    <property type="match status" value="1"/>
</dbReference>
<evidence type="ECO:0000256" key="3">
    <source>
        <dbReference type="PIRSR" id="PIRSR004848-1"/>
    </source>
</evidence>
<feature type="modified residue" description="N6-(pyridoxal phosphate)lysine" evidence="2 3">
    <location>
        <position position="35"/>
    </location>
</feature>
<dbReference type="EMBL" id="RCDA01000001">
    <property type="protein sequence ID" value="RLK51406.1"/>
    <property type="molecule type" value="Genomic_DNA"/>
</dbReference>
<comment type="similarity">
    <text evidence="2 4">Belongs to the pyridoxal phosphate-binding protein YggS/PROSC family.</text>
</comment>
<dbReference type="PIRSF" id="PIRSF004848">
    <property type="entry name" value="YBL036c_PLPDEIII"/>
    <property type="match status" value="1"/>
</dbReference>
<comment type="function">
    <text evidence="2">Pyridoxal 5'-phosphate (PLP)-binding protein, which is involved in PLP homeostasis.</text>
</comment>
<feature type="domain" description="Alanine racemase N-terminal" evidence="5">
    <location>
        <begin position="6"/>
        <end position="224"/>
    </location>
</feature>
<sequence>MDIPQNLQRVQARLRSAEQRYGRAPGSVQLLAVSKTQPVEALRAALEAGQRAFGENYLQEALDKQQALAGQGAEWHFIGALQSNKTRDVAAHFDWCHTVDRLKIARRLSQQRPDDKPPLNICIQVNVSGEASKAGVAPAETAELATQIAELPGLRLRGLMALPAPAEGFSAQRRPLAALRELQQTLVSSGLALDTLSMGMSGDLEAAVAEGSTIVRVGTAIFGPRRAAQAQG</sequence>
<proteinExistence type="inferred from homology"/>
<comment type="caution">
    <text evidence="6">The sequence shown here is derived from an EMBL/GenBank/DDBJ whole genome shotgun (WGS) entry which is preliminary data.</text>
</comment>
<dbReference type="NCBIfam" id="TIGR00044">
    <property type="entry name" value="YggS family pyridoxal phosphate-dependent enzyme"/>
    <property type="match status" value="1"/>
</dbReference>
<reference evidence="6 7" key="1">
    <citation type="submission" date="2018-10" db="EMBL/GenBank/DDBJ databases">
        <title>Genomic Encyclopedia of Type Strains, Phase IV (KMG-IV): sequencing the most valuable type-strain genomes for metagenomic binning, comparative biology and taxonomic classification.</title>
        <authorList>
            <person name="Goeker M."/>
        </authorList>
    </citation>
    <scope>NUCLEOTIDE SEQUENCE [LARGE SCALE GENOMIC DNA]</scope>
    <source>
        <strain evidence="6 7">DSM 12769</strain>
    </source>
</reference>
<evidence type="ECO:0000256" key="4">
    <source>
        <dbReference type="RuleBase" id="RU004514"/>
    </source>
</evidence>
<evidence type="ECO:0000256" key="2">
    <source>
        <dbReference type="HAMAP-Rule" id="MF_02087"/>
    </source>
</evidence>
<dbReference type="Proteomes" id="UP000275461">
    <property type="component" value="Unassembled WGS sequence"/>
</dbReference>